<sequence>MEKSSAKLACMLLMFFIVSETLFVSEARHVVNVPCNTEKDCSNPGRCICNFHLCFCKAESTETILDKILPKSLGEQKTTP</sequence>
<feature type="signal peptide" evidence="1">
    <location>
        <begin position="1"/>
        <end position="21"/>
    </location>
</feature>
<evidence type="ECO:0000313" key="2">
    <source>
        <dbReference type="EnsemblPlants" id="MELO3C032846.2.1"/>
    </source>
</evidence>
<keyword evidence="1" id="KW-0732">Signal</keyword>
<reference evidence="2" key="1">
    <citation type="submission" date="2023-03" db="UniProtKB">
        <authorList>
            <consortium name="EnsemblPlants"/>
        </authorList>
    </citation>
    <scope>IDENTIFICATION</scope>
</reference>
<feature type="chain" id="PRO_5039947584" evidence="1">
    <location>
        <begin position="22"/>
        <end position="80"/>
    </location>
</feature>
<organism evidence="2">
    <name type="scientific">Cucumis melo</name>
    <name type="common">Muskmelon</name>
    <dbReference type="NCBI Taxonomy" id="3656"/>
    <lineage>
        <taxon>Eukaryota</taxon>
        <taxon>Viridiplantae</taxon>
        <taxon>Streptophyta</taxon>
        <taxon>Embryophyta</taxon>
        <taxon>Tracheophyta</taxon>
        <taxon>Spermatophyta</taxon>
        <taxon>Magnoliopsida</taxon>
        <taxon>eudicotyledons</taxon>
        <taxon>Gunneridae</taxon>
        <taxon>Pentapetalae</taxon>
        <taxon>rosids</taxon>
        <taxon>fabids</taxon>
        <taxon>Cucurbitales</taxon>
        <taxon>Cucurbitaceae</taxon>
        <taxon>Benincaseae</taxon>
        <taxon>Cucumis</taxon>
    </lineage>
</organism>
<dbReference type="AlphaFoldDB" id="A0A9I9EFP0"/>
<name>A0A9I9EFP0_CUCME</name>
<accession>A0A9I9EFP0</accession>
<proteinExistence type="predicted"/>
<evidence type="ECO:0000256" key="1">
    <source>
        <dbReference type="SAM" id="SignalP"/>
    </source>
</evidence>
<dbReference type="EnsemblPlants" id="MELO3C032846.2.1">
    <property type="protein sequence ID" value="MELO3C032846.2.1"/>
    <property type="gene ID" value="MELO3C032846.2"/>
</dbReference>
<dbReference type="Gramene" id="MELO3C032846.2.1">
    <property type="protein sequence ID" value="MELO3C032846.2.1"/>
    <property type="gene ID" value="MELO3C032846.2"/>
</dbReference>
<protein>
    <submittedName>
        <fullName evidence="2">Uncharacterized protein</fullName>
    </submittedName>
</protein>